<dbReference type="Proteomes" id="UP000326289">
    <property type="component" value="Unassembled WGS sequence"/>
</dbReference>
<dbReference type="EMBL" id="ML732848">
    <property type="protein sequence ID" value="KAB8269346.1"/>
    <property type="molecule type" value="Genomic_DNA"/>
</dbReference>
<dbReference type="Pfam" id="PF23865">
    <property type="entry name" value="DUF7223"/>
    <property type="match status" value="1"/>
</dbReference>
<protein>
    <submittedName>
        <fullName evidence="4">Uncharacterized protein</fullName>
    </submittedName>
</protein>
<evidence type="ECO:0000259" key="3">
    <source>
        <dbReference type="Pfam" id="PF23865"/>
    </source>
</evidence>
<keyword evidence="1" id="KW-0732">Signal</keyword>
<dbReference type="InterPro" id="IPR054293">
    <property type="entry name" value="DUF7029"/>
</dbReference>
<organism evidence="4 5">
    <name type="scientific">Aspergillus minisclerotigenes</name>
    <dbReference type="NCBI Taxonomy" id="656917"/>
    <lineage>
        <taxon>Eukaryota</taxon>
        <taxon>Fungi</taxon>
        <taxon>Dikarya</taxon>
        <taxon>Ascomycota</taxon>
        <taxon>Pezizomycotina</taxon>
        <taxon>Eurotiomycetes</taxon>
        <taxon>Eurotiomycetidae</taxon>
        <taxon>Eurotiales</taxon>
        <taxon>Aspergillaceae</taxon>
        <taxon>Aspergillus</taxon>
        <taxon>Aspergillus subgen. Circumdati</taxon>
    </lineage>
</organism>
<dbReference type="InterPro" id="IPR055647">
    <property type="entry name" value="DUF7223"/>
</dbReference>
<evidence type="ECO:0000313" key="4">
    <source>
        <dbReference type="EMBL" id="KAB8269346.1"/>
    </source>
</evidence>
<feature type="signal peptide" evidence="1">
    <location>
        <begin position="1"/>
        <end position="18"/>
    </location>
</feature>
<feature type="domain" description="DUF7223" evidence="3">
    <location>
        <begin position="377"/>
        <end position="583"/>
    </location>
</feature>
<feature type="domain" description="DUF7029" evidence="2">
    <location>
        <begin position="88"/>
        <end position="175"/>
    </location>
</feature>
<name>A0A5N6IS66_9EURO</name>
<accession>A0A5N6IS66</accession>
<feature type="chain" id="PRO_5024851598" evidence="1">
    <location>
        <begin position="19"/>
        <end position="911"/>
    </location>
</feature>
<evidence type="ECO:0000256" key="1">
    <source>
        <dbReference type="SAM" id="SignalP"/>
    </source>
</evidence>
<evidence type="ECO:0000313" key="5">
    <source>
        <dbReference type="Proteomes" id="UP000326289"/>
    </source>
</evidence>
<gene>
    <name evidence="4" type="ORF">BDV30DRAFT_242472</name>
</gene>
<keyword evidence="5" id="KW-1185">Reference proteome</keyword>
<dbReference type="Pfam" id="PF22974">
    <property type="entry name" value="DUF7029"/>
    <property type="match status" value="1"/>
</dbReference>
<sequence>MREIQSLAFLACFSAVSAFSGRHAAHHGFLQIPPSFAHDDIHMYPALHPEHDPSNLRHLIPEDSKELYYSQEGHRPALHGAKHGRLHATFSRPTVVLDHSSHIEDVNCGNGNIEICFAPEAFATVETEWKKYENESFNLITYHVGCGHLTGEYRSFFIASQPTFEDNCVTVLAELTDEQEEIQEAKLNWGTYQRPDIAKRQRTLGHVKVAKADPQMQMRNLMASDRLNGTGNITSGGMSDLTKDAAAVKNFFGTDSINTDIPDEYEIGLDYLSDSEYDQFVKRGLFSWIVEGINAIIKAVVNLIEKTRQAIETAVKIIVAIAEVSLKLLMVPFGVPFEQGYHADINFDHRTGGGKLATDLGSALGGTETGFALSKPGAAVQMECESCGAKANFSFGGELAFSISKGIYRAEVSFINHEDFVFDAIYGITVDAKAFKEGSAKGGFKTTIEKELFALPFYAIKIPKIITIGPQAVVNTAASVSVDAHGEFRAGARFSIESGEVILDAMEPQRNKASGFTPHIEPIFELKKGNVVATADLALPVGVEVALDILGGTWKKSVGVYTAPSIYFTAGVSSGEGHACNNGVELRAGAKNRIYSSALGIWEYEFKELGITFYETGLGCLSSKGWNATQVEPTSTLFDNVAATFGGQENLASNTTFNLTKPGPIIYEDEHFQSKSSKDDKNKLRKLPKTNGFRLIQDAGQTSTLVSGKDGRIYMANNSAEYDISAPWGGLEVDKNIFSYDVFGRLIWFDAEHIAARNDKRSTAALPLKYLTGWFRMVELGVSAAEHMPRRAKAATFSVMKSNGIETYGVSFNHPESSSESEKEFWFPTVCKGKDGLRLFATPYLVDKDGIARDREDPDRNVEFLQVIYFADRKYYDVDGARDKKSNKYGDTKACITVRLTSDRKSTVPVS</sequence>
<dbReference type="AlphaFoldDB" id="A0A5N6IS66"/>
<reference evidence="4 5" key="1">
    <citation type="submission" date="2019-04" db="EMBL/GenBank/DDBJ databases">
        <title>Fungal friends and foes A comparative genomics study of 23 Aspergillus species from section Flavi.</title>
        <authorList>
            <consortium name="DOE Joint Genome Institute"/>
            <person name="Kjaerbolling I."/>
            <person name="Vesth T.C."/>
            <person name="Frisvad J.C."/>
            <person name="Nybo J.L."/>
            <person name="Theobald S."/>
            <person name="Kildgaard S."/>
            <person name="Petersen T.I."/>
            <person name="Kuo A."/>
            <person name="Sato A."/>
            <person name="Lyhne E.K."/>
            <person name="Kogle M.E."/>
            <person name="Wiebenga A."/>
            <person name="Kun R.S."/>
            <person name="Lubbers R.J."/>
            <person name="Makela M.R."/>
            <person name="Barry K."/>
            <person name="Chovatia M."/>
            <person name="Clum A."/>
            <person name="Daum C."/>
            <person name="Haridas S."/>
            <person name="He G."/>
            <person name="LaButti K."/>
            <person name="Lipzen A."/>
            <person name="Mondo S."/>
            <person name="Pangilinan J."/>
            <person name="Riley R."/>
            <person name="Salamov A."/>
            <person name="Simmons B.A."/>
            <person name="Magnuson J.K."/>
            <person name="Henrissat B."/>
            <person name="Mortensen U.H."/>
            <person name="Larsen T.O."/>
            <person name="De vries R.P."/>
            <person name="Grigoriev I.V."/>
            <person name="Machida M."/>
            <person name="Baker S.E."/>
            <person name="Andersen M.R."/>
        </authorList>
    </citation>
    <scope>NUCLEOTIDE SEQUENCE [LARGE SCALE GENOMIC DNA]</scope>
    <source>
        <strain evidence="4 5">CBS 117635</strain>
    </source>
</reference>
<proteinExistence type="predicted"/>
<evidence type="ECO:0000259" key="2">
    <source>
        <dbReference type="Pfam" id="PF22974"/>
    </source>
</evidence>